<dbReference type="eggNOG" id="ENOG502TAS9">
    <property type="taxonomic scope" value="Eukaryota"/>
</dbReference>
<feature type="region of interest" description="Disordered" evidence="1">
    <location>
        <begin position="52"/>
        <end position="77"/>
    </location>
</feature>
<dbReference type="VEuPathDB" id="FungiDB:HMPREF1544_12089"/>
<dbReference type="Proteomes" id="UP000014254">
    <property type="component" value="Unassembled WGS sequence"/>
</dbReference>
<dbReference type="OrthoDB" id="2288261at2759"/>
<protein>
    <submittedName>
        <fullName evidence="2">Uncharacterized protein</fullName>
    </submittedName>
</protein>
<proteinExistence type="predicted"/>
<gene>
    <name evidence="2" type="ORF">HMPREF1544_12089</name>
</gene>
<dbReference type="AlphaFoldDB" id="S2JFA3"/>
<dbReference type="OMA" id="QVLCKCL"/>
<reference evidence="3" key="1">
    <citation type="submission" date="2013-05" db="EMBL/GenBank/DDBJ databases">
        <title>The Genome sequence of Mucor circinelloides f. circinelloides 1006PhL.</title>
        <authorList>
            <consortium name="The Broad Institute Genomics Platform"/>
            <person name="Cuomo C."/>
            <person name="Earl A."/>
            <person name="Findley K."/>
            <person name="Lee S.C."/>
            <person name="Walker B."/>
            <person name="Young S."/>
            <person name="Zeng Q."/>
            <person name="Gargeya S."/>
            <person name="Fitzgerald M."/>
            <person name="Haas B."/>
            <person name="Abouelleil A."/>
            <person name="Allen A.W."/>
            <person name="Alvarado L."/>
            <person name="Arachchi H.M."/>
            <person name="Berlin A.M."/>
            <person name="Chapman S.B."/>
            <person name="Gainer-Dewar J."/>
            <person name="Goldberg J."/>
            <person name="Griggs A."/>
            <person name="Gujja S."/>
            <person name="Hansen M."/>
            <person name="Howarth C."/>
            <person name="Imamovic A."/>
            <person name="Ireland A."/>
            <person name="Larimer J."/>
            <person name="McCowan C."/>
            <person name="Murphy C."/>
            <person name="Pearson M."/>
            <person name="Poon T.W."/>
            <person name="Priest M."/>
            <person name="Roberts A."/>
            <person name="Saif S."/>
            <person name="Shea T."/>
            <person name="Sisk P."/>
            <person name="Sykes S."/>
            <person name="Wortman J."/>
            <person name="Nusbaum C."/>
            <person name="Birren B."/>
        </authorList>
    </citation>
    <scope>NUCLEOTIDE SEQUENCE [LARGE SCALE GENOMIC DNA]</scope>
    <source>
        <strain evidence="3">1006PhL</strain>
    </source>
</reference>
<evidence type="ECO:0000313" key="3">
    <source>
        <dbReference type="Proteomes" id="UP000014254"/>
    </source>
</evidence>
<keyword evidence="3" id="KW-1185">Reference proteome</keyword>
<sequence>MNIFCPLLPIQVKPALTKGEAVLYKTIATNISGEDAPRKQVLCKCLPLASVGQPTNSESTPTPPTPTATTTATTTTTTTTTAAAAELDIDEDQPEVAWRTCLKRTIQALETGLVQKEREAQAIKKSNK</sequence>
<dbReference type="EMBL" id="KE124198">
    <property type="protein sequence ID" value="EPB81203.1"/>
    <property type="molecule type" value="Genomic_DNA"/>
</dbReference>
<name>S2JFA3_MUCC1</name>
<dbReference type="InParanoid" id="S2JFA3"/>
<evidence type="ECO:0000313" key="2">
    <source>
        <dbReference type="EMBL" id="EPB81203.1"/>
    </source>
</evidence>
<evidence type="ECO:0000256" key="1">
    <source>
        <dbReference type="SAM" id="MobiDB-lite"/>
    </source>
</evidence>
<accession>S2JFA3</accession>
<organism evidence="2 3">
    <name type="scientific">Mucor circinelloides f. circinelloides (strain 1006PhL)</name>
    <name type="common">Mucormycosis agent</name>
    <name type="synonym">Calyptromyces circinelloides</name>
    <dbReference type="NCBI Taxonomy" id="1220926"/>
    <lineage>
        <taxon>Eukaryota</taxon>
        <taxon>Fungi</taxon>
        <taxon>Fungi incertae sedis</taxon>
        <taxon>Mucoromycota</taxon>
        <taxon>Mucoromycotina</taxon>
        <taxon>Mucoromycetes</taxon>
        <taxon>Mucorales</taxon>
        <taxon>Mucorineae</taxon>
        <taxon>Mucoraceae</taxon>
        <taxon>Mucor</taxon>
    </lineage>
</organism>
<feature type="compositionally biased region" description="Low complexity" evidence="1">
    <location>
        <begin position="67"/>
        <end position="77"/>
    </location>
</feature>